<feature type="compositionally biased region" description="Polar residues" evidence="1">
    <location>
        <begin position="43"/>
        <end position="61"/>
    </location>
</feature>
<feature type="compositionally biased region" description="Basic and acidic residues" evidence="1">
    <location>
        <begin position="19"/>
        <end position="28"/>
    </location>
</feature>
<evidence type="ECO:0000256" key="1">
    <source>
        <dbReference type="SAM" id="MobiDB-lite"/>
    </source>
</evidence>
<evidence type="ECO:0000313" key="3">
    <source>
        <dbReference type="Proteomes" id="UP001066276"/>
    </source>
</evidence>
<proteinExistence type="predicted"/>
<sequence length="165" mass="17242">MADGQLLAAGDGDSSSAGARDEAPRDGEPVLLSTRSGRGGQPAGSQVAGSGTQKNALSRLNTDGGRAASRGQEPAITAPPRLGQETRLRESGDLVQCLSHPAERGSPPRDQRRRKVPSAASARRQSDCGDRRGAGDLDDNRSSVLARRAPWHPPNPQNPVRVGKV</sequence>
<reference evidence="2" key="1">
    <citation type="journal article" date="2022" name="bioRxiv">
        <title>Sequencing and chromosome-scale assembly of the giantPleurodeles waltlgenome.</title>
        <authorList>
            <person name="Brown T."/>
            <person name="Elewa A."/>
            <person name="Iarovenko S."/>
            <person name="Subramanian E."/>
            <person name="Araus A.J."/>
            <person name="Petzold A."/>
            <person name="Susuki M."/>
            <person name="Suzuki K.-i.T."/>
            <person name="Hayashi T."/>
            <person name="Toyoda A."/>
            <person name="Oliveira C."/>
            <person name="Osipova E."/>
            <person name="Leigh N.D."/>
            <person name="Simon A."/>
            <person name="Yun M.H."/>
        </authorList>
    </citation>
    <scope>NUCLEOTIDE SEQUENCE</scope>
    <source>
        <strain evidence="2">20211129_DDA</strain>
        <tissue evidence="2">Liver</tissue>
    </source>
</reference>
<feature type="region of interest" description="Disordered" evidence="1">
    <location>
        <begin position="1"/>
        <end position="165"/>
    </location>
</feature>
<feature type="compositionally biased region" description="Low complexity" evidence="1">
    <location>
        <begin position="8"/>
        <end position="18"/>
    </location>
</feature>
<keyword evidence="3" id="KW-1185">Reference proteome</keyword>
<dbReference type="EMBL" id="JANPWB010000008">
    <property type="protein sequence ID" value="KAJ1164986.1"/>
    <property type="molecule type" value="Genomic_DNA"/>
</dbReference>
<gene>
    <name evidence="2" type="ORF">NDU88_005416</name>
</gene>
<name>A0AAV7SLP0_PLEWA</name>
<evidence type="ECO:0000313" key="2">
    <source>
        <dbReference type="EMBL" id="KAJ1164986.1"/>
    </source>
</evidence>
<dbReference type="AlphaFoldDB" id="A0AAV7SLP0"/>
<comment type="caution">
    <text evidence="2">The sequence shown here is derived from an EMBL/GenBank/DDBJ whole genome shotgun (WGS) entry which is preliminary data.</text>
</comment>
<dbReference type="Proteomes" id="UP001066276">
    <property type="component" value="Chromosome 4_2"/>
</dbReference>
<feature type="compositionally biased region" description="Basic and acidic residues" evidence="1">
    <location>
        <begin position="101"/>
        <end position="110"/>
    </location>
</feature>
<protein>
    <submittedName>
        <fullName evidence="2">Uncharacterized protein</fullName>
    </submittedName>
</protein>
<feature type="compositionally biased region" description="Basic and acidic residues" evidence="1">
    <location>
        <begin position="124"/>
        <end position="141"/>
    </location>
</feature>
<accession>A0AAV7SLP0</accession>
<organism evidence="2 3">
    <name type="scientific">Pleurodeles waltl</name>
    <name type="common">Iberian ribbed newt</name>
    <dbReference type="NCBI Taxonomy" id="8319"/>
    <lineage>
        <taxon>Eukaryota</taxon>
        <taxon>Metazoa</taxon>
        <taxon>Chordata</taxon>
        <taxon>Craniata</taxon>
        <taxon>Vertebrata</taxon>
        <taxon>Euteleostomi</taxon>
        <taxon>Amphibia</taxon>
        <taxon>Batrachia</taxon>
        <taxon>Caudata</taxon>
        <taxon>Salamandroidea</taxon>
        <taxon>Salamandridae</taxon>
        <taxon>Pleurodelinae</taxon>
        <taxon>Pleurodeles</taxon>
    </lineage>
</organism>